<dbReference type="SUPFAM" id="SSF90123">
    <property type="entry name" value="ABC transporter transmembrane region"/>
    <property type="match status" value="1"/>
</dbReference>
<evidence type="ECO:0000259" key="8">
    <source>
        <dbReference type="PROSITE" id="PS50893"/>
    </source>
</evidence>
<feature type="transmembrane region" description="Helical" evidence="7">
    <location>
        <begin position="169"/>
        <end position="187"/>
    </location>
</feature>
<keyword evidence="4 10" id="KW-0067">ATP-binding</keyword>
<keyword evidence="6 7" id="KW-0472">Membrane</keyword>
<evidence type="ECO:0000256" key="7">
    <source>
        <dbReference type="SAM" id="Phobius"/>
    </source>
</evidence>
<keyword evidence="3" id="KW-0547">Nucleotide-binding</keyword>
<evidence type="ECO:0000256" key="4">
    <source>
        <dbReference type="ARBA" id="ARBA00022840"/>
    </source>
</evidence>
<organism evidence="10 11">
    <name type="scientific">Rurimicrobium arvi</name>
    <dbReference type="NCBI Taxonomy" id="2049916"/>
    <lineage>
        <taxon>Bacteria</taxon>
        <taxon>Pseudomonadati</taxon>
        <taxon>Bacteroidota</taxon>
        <taxon>Chitinophagia</taxon>
        <taxon>Chitinophagales</taxon>
        <taxon>Chitinophagaceae</taxon>
        <taxon>Rurimicrobium</taxon>
    </lineage>
</organism>
<evidence type="ECO:0000313" key="10">
    <source>
        <dbReference type="EMBL" id="GAA4451194.1"/>
    </source>
</evidence>
<dbReference type="Gene3D" id="3.40.50.300">
    <property type="entry name" value="P-loop containing nucleotide triphosphate hydrolases"/>
    <property type="match status" value="1"/>
</dbReference>
<evidence type="ECO:0000256" key="6">
    <source>
        <dbReference type="ARBA" id="ARBA00023136"/>
    </source>
</evidence>
<comment type="caution">
    <text evidence="10">The sequence shown here is derived from an EMBL/GenBank/DDBJ whole genome shotgun (WGS) entry which is preliminary data.</text>
</comment>
<dbReference type="PROSITE" id="PS50893">
    <property type="entry name" value="ABC_TRANSPORTER_2"/>
    <property type="match status" value="1"/>
</dbReference>
<dbReference type="Pfam" id="PF00005">
    <property type="entry name" value="ABC_tran"/>
    <property type="match status" value="1"/>
</dbReference>
<evidence type="ECO:0000256" key="3">
    <source>
        <dbReference type="ARBA" id="ARBA00022741"/>
    </source>
</evidence>
<dbReference type="PANTHER" id="PTHR43394:SF1">
    <property type="entry name" value="ATP-BINDING CASSETTE SUB-FAMILY B MEMBER 10, MITOCHONDRIAL"/>
    <property type="match status" value="1"/>
</dbReference>
<keyword evidence="5 7" id="KW-1133">Transmembrane helix</keyword>
<evidence type="ECO:0000259" key="9">
    <source>
        <dbReference type="PROSITE" id="PS50929"/>
    </source>
</evidence>
<dbReference type="InterPro" id="IPR017871">
    <property type="entry name" value="ABC_transporter-like_CS"/>
</dbReference>
<sequence>MSQPVTKKPFSFKTLARIFSYTRNYRRTMSLVVVLSIVLALVSPLRPYLIQQSVDVYIGHQWLKGLLYISLVQLGVLILETVLRFIFSYRISWMGQNVVSDIRRVVFGKILYQDIAYFDRTAVGTLTTRSINDIEAVNDVFSEGIISIVADVLTIIAVITAMMVTDWRLGLVCLTTLPAIILATWWFKEAVNKSFQRVRNAVAALNAFAQEHIAGMYIVQAFAAEKREAAKFNAINKEHRDANIKSIFAYSVFFPIVEIILAVSMGLLVWWGAKRMLSYDVTAGVIIAFVMYLNLLFRPLRMMADKFNVLQMGMIAAERIFAVLDSEETIRNTGTLDPEHISGAIDFDEVFFSYKKDVPVLKGVSFHIPAGTTTAIVGHTGAGKTSIISILNRLYEIESGSIRIDGHDIRDFDIYALRRRIGVVLQDVFLFSGSVYENISMRDESISLAQVQDVCRLLGIHDFIMRLPGDYHFNVRERGNTLSQGQRQLLSFARALLFDPAILILDEATSSIDSESERLVQHAINMLVKGRTSIVIAHRLSTIRNAAQILVMDKGKVIERGTHTELMQTDGAYHKLYTAVERSARELSASS</sequence>
<dbReference type="InterPro" id="IPR027417">
    <property type="entry name" value="P-loop_NTPase"/>
</dbReference>
<proteinExistence type="predicted"/>
<comment type="subcellular location">
    <subcellularLocation>
        <location evidence="1">Cell membrane</location>
        <topology evidence="1">Multi-pass membrane protein</topology>
    </subcellularLocation>
</comment>
<dbReference type="SUPFAM" id="SSF52540">
    <property type="entry name" value="P-loop containing nucleoside triphosphate hydrolases"/>
    <property type="match status" value="1"/>
</dbReference>
<dbReference type="PANTHER" id="PTHR43394">
    <property type="entry name" value="ATP-DEPENDENT PERMEASE MDL1, MITOCHONDRIAL"/>
    <property type="match status" value="1"/>
</dbReference>
<dbReference type="PROSITE" id="PS50929">
    <property type="entry name" value="ABC_TM1F"/>
    <property type="match status" value="1"/>
</dbReference>
<evidence type="ECO:0000313" key="11">
    <source>
        <dbReference type="Proteomes" id="UP001501410"/>
    </source>
</evidence>
<dbReference type="InterPro" id="IPR039421">
    <property type="entry name" value="Type_1_exporter"/>
</dbReference>
<gene>
    <name evidence="10" type="ORF">GCM10023092_08440</name>
</gene>
<dbReference type="InterPro" id="IPR036640">
    <property type="entry name" value="ABC1_TM_sf"/>
</dbReference>
<accession>A0ABP8MIX5</accession>
<dbReference type="InterPro" id="IPR003439">
    <property type="entry name" value="ABC_transporter-like_ATP-bd"/>
</dbReference>
<dbReference type="InterPro" id="IPR011527">
    <property type="entry name" value="ABC1_TM_dom"/>
</dbReference>
<keyword evidence="2 7" id="KW-0812">Transmembrane</keyword>
<evidence type="ECO:0000256" key="2">
    <source>
        <dbReference type="ARBA" id="ARBA00022692"/>
    </source>
</evidence>
<dbReference type="PROSITE" id="PS00211">
    <property type="entry name" value="ABC_TRANSPORTER_1"/>
    <property type="match status" value="1"/>
</dbReference>
<feature type="domain" description="ABC transmembrane type-1" evidence="9">
    <location>
        <begin position="31"/>
        <end position="312"/>
    </location>
</feature>
<dbReference type="CDD" id="cd03254">
    <property type="entry name" value="ABCC_Glucan_exporter_like"/>
    <property type="match status" value="1"/>
</dbReference>
<feature type="transmembrane region" description="Helical" evidence="7">
    <location>
        <begin position="277"/>
        <end position="297"/>
    </location>
</feature>
<reference evidence="11" key="1">
    <citation type="journal article" date="2019" name="Int. J. Syst. Evol. Microbiol.">
        <title>The Global Catalogue of Microorganisms (GCM) 10K type strain sequencing project: providing services to taxonomists for standard genome sequencing and annotation.</title>
        <authorList>
            <consortium name="The Broad Institute Genomics Platform"/>
            <consortium name="The Broad Institute Genome Sequencing Center for Infectious Disease"/>
            <person name="Wu L."/>
            <person name="Ma J."/>
        </authorList>
    </citation>
    <scope>NUCLEOTIDE SEQUENCE [LARGE SCALE GENOMIC DNA]</scope>
    <source>
        <strain evidence="11">JCM 31921</strain>
    </source>
</reference>
<dbReference type="Pfam" id="PF00664">
    <property type="entry name" value="ABC_membrane"/>
    <property type="match status" value="1"/>
</dbReference>
<evidence type="ECO:0000256" key="5">
    <source>
        <dbReference type="ARBA" id="ARBA00022989"/>
    </source>
</evidence>
<dbReference type="SMART" id="SM00382">
    <property type="entry name" value="AAA"/>
    <property type="match status" value="1"/>
</dbReference>
<dbReference type="Gene3D" id="1.20.1560.10">
    <property type="entry name" value="ABC transporter type 1, transmembrane domain"/>
    <property type="match status" value="1"/>
</dbReference>
<protein>
    <submittedName>
        <fullName evidence="10">ABC transporter ATP-binding protein</fullName>
    </submittedName>
</protein>
<evidence type="ECO:0000256" key="1">
    <source>
        <dbReference type="ARBA" id="ARBA00004651"/>
    </source>
</evidence>
<feature type="transmembrane region" description="Helical" evidence="7">
    <location>
        <begin position="144"/>
        <end position="163"/>
    </location>
</feature>
<keyword evidence="11" id="KW-1185">Reference proteome</keyword>
<dbReference type="InterPro" id="IPR003593">
    <property type="entry name" value="AAA+_ATPase"/>
</dbReference>
<dbReference type="CDD" id="cd18544">
    <property type="entry name" value="ABC_6TM_TmrA_like"/>
    <property type="match status" value="1"/>
</dbReference>
<dbReference type="GO" id="GO:0005524">
    <property type="term" value="F:ATP binding"/>
    <property type="evidence" value="ECO:0007669"/>
    <property type="project" value="UniProtKB-KW"/>
</dbReference>
<dbReference type="EMBL" id="BAABEZ010000004">
    <property type="protein sequence ID" value="GAA4451194.1"/>
    <property type="molecule type" value="Genomic_DNA"/>
</dbReference>
<name>A0ABP8MIX5_9BACT</name>
<dbReference type="Proteomes" id="UP001501410">
    <property type="component" value="Unassembled WGS sequence"/>
</dbReference>
<feature type="domain" description="ABC transporter" evidence="8">
    <location>
        <begin position="345"/>
        <end position="579"/>
    </location>
</feature>
<feature type="transmembrane region" description="Helical" evidence="7">
    <location>
        <begin position="247"/>
        <end position="271"/>
    </location>
</feature>
<feature type="transmembrane region" description="Helical" evidence="7">
    <location>
        <begin position="66"/>
        <end position="87"/>
    </location>
</feature>